<keyword evidence="4" id="KW-1185">Reference proteome</keyword>
<sequence length="123" mass="13588">MKSFLALFIALLSLTVIAEEAVDIKPAELLQADTSEWLIIDVRSAEEYAEGHVPGAINIPHTDMAAQMSTIQTYKDKPVVVYCRSGYRAGKAADVLIEADFSDVRHLEGDIMGWRNAGHELEQ</sequence>
<evidence type="ECO:0000313" key="4">
    <source>
        <dbReference type="Proteomes" id="UP001234343"/>
    </source>
</evidence>
<dbReference type="Gene3D" id="3.40.250.10">
    <property type="entry name" value="Rhodanese-like domain"/>
    <property type="match status" value="1"/>
</dbReference>
<protein>
    <submittedName>
        <fullName evidence="3">Rhodanese-like domain-containing protein</fullName>
    </submittedName>
</protein>
<keyword evidence="1" id="KW-0732">Signal</keyword>
<dbReference type="PANTHER" id="PTHR43031">
    <property type="entry name" value="FAD-DEPENDENT OXIDOREDUCTASE"/>
    <property type="match status" value="1"/>
</dbReference>
<dbReference type="PROSITE" id="PS50206">
    <property type="entry name" value="RHODANESE_3"/>
    <property type="match status" value="1"/>
</dbReference>
<feature type="domain" description="Rhodanese" evidence="2">
    <location>
        <begin position="33"/>
        <end position="123"/>
    </location>
</feature>
<dbReference type="InterPro" id="IPR001763">
    <property type="entry name" value="Rhodanese-like_dom"/>
</dbReference>
<gene>
    <name evidence="3" type="ORF">QTP81_14440</name>
</gene>
<comment type="caution">
    <text evidence="3">The sequence shown here is derived from an EMBL/GenBank/DDBJ whole genome shotgun (WGS) entry which is preliminary data.</text>
</comment>
<dbReference type="InterPro" id="IPR036873">
    <property type="entry name" value="Rhodanese-like_dom_sf"/>
</dbReference>
<name>A0ABT7T045_9ALTE</name>
<feature type="signal peptide" evidence="1">
    <location>
        <begin position="1"/>
        <end position="18"/>
    </location>
</feature>
<evidence type="ECO:0000259" key="2">
    <source>
        <dbReference type="PROSITE" id="PS50206"/>
    </source>
</evidence>
<dbReference type="SMART" id="SM00450">
    <property type="entry name" value="RHOD"/>
    <property type="match status" value="1"/>
</dbReference>
<dbReference type="EMBL" id="JAUCBP010000012">
    <property type="protein sequence ID" value="MDM7861798.1"/>
    <property type="molecule type" value="Genomic_DNA"/>
</dbReference>
<dbReference type="CDD" id="cd00158">
    <property type="entry name" value="RHOD"/>
    <property type="match status" value="1"/>
</dbReference>
<proteinExistence type="predicted"/>
<feature type="chain" id="PRO_5045958911" evidence="1">
    <location>
        <begin position="19"/>
        <end position="123"/>
    </location>
</feature>
<dbReference type="Proteomes" id="UP001234343">
    <property type="component" value="Unassembled WGS sequence"/>
</dbReference>
<dbReference type="Pfam" id="PF00581">
    <property type="entry name" value="Rhodanese"/>
    <property type="match status" value="1"/>
</dbReference>
<evidence type="ECO:0000313" key="3">
    <source>
        <dbReference type="EMBL" id="MDM7861798.1"/>
    </source>
</evidence>
<organism evidence="3 4">
    <name type="scientific">Alteromonas arenosi</name>
    <dbReference type="NCBI Taxonomy" id="3055817"/>
    <lineage>
        <taxon>Bacteria</taxon>
        <taxon>Pseudomonadati</taxon>
        <taxon>Pseudomonadota</taxon>
        <taxon>Gammaproteobacteria</taxon>
        <taxon>Alteromonadales</taxon>
        <taxon>Alteromonadaceae</taxon>
        <taxon>Alteromonas/Salinimonas group</taxon>
        <taxon>Alteromonas</taxon>
    </lineage>
</organism>
<dbReference type="InterPro" id="IPR001307">
    <property type="entry name" value="Thiosulphate_STrfase_CS"/>
</dbReference>
<dbReference type="SUPFAM" id="SSF52821">
    <property type="entry name" value="Rhodanese/Cell cycle control phosphatase"/>
    <property type="match status" value="1"/>
</dbReference>
<reference evidence="3 4" key="1">
    <citation type="submission" date="2023-06" db="EMBL/GenBank/DDBJ databases">
        <title>Alteromonas sp. ASW11-36 isolated from intertidal sand.</title>
        <authorList>
            <person name="Li Y."/>
        </authorList>
    </citation>
    <scope>NUCLEOTIDE SEQUENCE [LARGE SCALE GENOMIC DNA]</scope>
    <source>
        <strain evidence="3 4">ASW11-36</strain>
    </source>
</reference>
<dbReference type="PANTHER" id="PTHR43031:SF1">
    <property type="entry name" value="PYRIDINE NUCLEOTIDE-DISULPHIDE OXIDOREDUCTASE"/>
    <property type="match status" value="1"/>
</dbReference>
<dbReference type="InterPro" id="IPR050229">
    <property type="entry name" value="GlpE_sulfurtransferase"/>
</dbReference>
<dbReference type="RefSeq" id="WP_289366467.1">
    <property type="nucleotide sequence ID" value="NZ_JAUCBP010000012.1"/>
</dbReference>
<accession>A0ABT7T045</accession>
<dbReference type="PROSITE" id="PS00380">
    <property type="entry name" value="RHODANESE_1"/>
    <property type="match status" value="1"/>
</dbReference>
<evidence type="ECO:0000256" key="1">
    <source>
        <dbReference type="SAM" id="SignalP"/>
    </source>
</evidence>